<evidence type="ECO:0008006" key="3">
    <source>
        <dbReference type="Google" id="ProtNLM"/>
    </source>
</evidence>
<organism evidence="1 2">
    <name type="scientific">Artemisia annua</name>
    <name type="common">Sweet wormwood</name>
    <dbReference type="NCBI Taxonomy" id="35608"/>
    <lineage>
        <taxon>Eukaryota</taxon>
        <taxon>Viridiplantae</taxon>
        <taxon>Streptophyta</taxon>
        <taxon>Embryophyta</taxon>
        <taxon>Tracheophyta</taxon>
        <taxon>Spermatophyta</taxon>
        <taxon>Magnoliopsida</taxon>
        <taxon>eudicotyledons</taxon>
        <taxon>Gunneridae</taxon>
        <taxon>Pentapetalae</taxon>
        <taxon>asterids</taxon>
        <taxon>campanulids</taxon>
        <taxon>Asterales</taxon>
        <taxon>Asteraceae</taxon>
        <taxon>Asteroideae</taxon>
        <taxon>Anthemideae</taxon>
        <taxon>Artemisiinae</taxon>
        <taxon>Artemisia</taxon>
    </lineage>
</organism>
<keyword evidence="2" id="KW-1185">Reference proteome</keyword>
<evidence type="ECO:0000313" key="2">
    <source>
        <dbReference type="Proteomes" id="UP000245207"/>
    </source>
</evidence>
<dbReference type="Pfam" id="PF14223">
    <property type="entry name" value="Retrotran_gag_2"/>
    <property type="match status" value="1"/>
</dbReference>
<sequence length="279" mass="31726">MEFLMLMEKKNSLRRRVVYLSDNQGLCNRVSRCHDQVTEKGLPKKATTPAVLAINAGRIQKHNQNKKPQAAAKGKNHGNGKARLAYVPLQFGAYDMLQERKTMFSQQAEQEFLETVKAFYACKQEEGQFVSSYVLNMKGYINNLECLGRPMSLQLSVNLILTTLSKEYEGFVQNYNMHSMGKTINEVHAMIKLHEKGLPKKATTPADLRSMQEGSRNITKTRNRKLLLRARIMVMAKLGSPMLQIQRFPLHQRRNTPLRTQPAIIVTRWVTGGGIVLPI</sequence>
<comment type="caution">
    <text evidence="1">The sequence shown here is derived from an EMBL/GenBank/DDBJ whole genome shotgun (WGS) entry which is preliminary data.</text>
</comment>
<name>A0A2U1QNN4_ARTAN</name>
<proteinExistence type="predicted"/>
<protein>
    <recommendedName>
        <fullName evidence="3">Zinc finger, CCHC-type</fullName>
    </recommendedName>
</protein>
<dbReference type="Proteomes" id="UP000245207">
    <property type="component" value="Unassembled WGS sequence"/>
</dbReference>
<dbReference type="AlphaFoldDB" id="A0A2U1QNN4"/>
<dbReference type="EMBL" id="PKPP01000012">
    <property type="protein sequence ID" value="PWA99613.1"/>
    <property type="molecule type" value="Genomic_DNA"/>
</dbReference>
<reference evidence="1 2" key="1">
    <citation type="journal article" date="2018" name="Mol. Plant">
        <title>The genome of Artemisia annua provides insight into the evolution of Asteraceae family and artemisinin biosynthesis.</title>
        <authorList>
            <person name="Shen Q."/>
            <person name="Zhang L."/>
            <person name="Liao Z."/>
            <person name="Wang S."/>
            <person name="Yan T."/>
            <person name="Shi P."/>
            <person name="Liu M."/>
            <person name="Fu X."/>
            <person name="Pan Q."/>
            <person name="Wang Y."/>
            <person name="Lv Z."/>
            <person name="Lu X."/>
            <person name="Zhang F."/>
            <person name="Jiang W."/>
            <person name="Ma Y."/>
            <person name="Chen M."/>
            <person name="Hao X."/>
            <person name="Li L."/>
            <person name="Tang Y."/>
            <person name="Lv G."/>
            <person name="Zhou Y."/>
            <person name="Sun X."/>
            <person name="Brodelius P.E."/>
            <person name="Rose J.K.C."/>
            <person name="Tang K."/>
        </authorList>
    </citation>
    <scope>NUCLEOTIDE SEQUENCE [LARGE SCALE GENOMIC DNA]</scope>
    <source>
        <strain evidence="2">cv. Huhao1</strain>
        <tissue evidence="1">Leaf</tissue>
    </source>
</reference>
<accession>A0A2U1QNN4</accession>
<evidence type="ECO:0000313" key="1">
    <source>
        <dbReference type="EMBL" id="PWA99613.1"/>
    </source>
</evidence>
<gene>
    <name evidence="1" type="ORF">CTI12_AA005160</name>
</gene>
<dbReference type="OrthoDB" id="1920930at2759"/>